<keyword evidence="12" id="KW-1185">Reference proteome</keyword>
<keyword evidence="3" id="KW-0723">Serine/threonine-protein kinase</keyword>
<comment type="catalytic activity">
    <reaction evidence="8">
        <text>L-threonyl-[protein] + ATP = O-phospho-L-threonyl-[protein] + ADP + H(+)</text>
        <dbReference type="Rhea" id="RHEA:46608"/>
        <dbReference type="Rhea" id="RHEA-COMP:11060"/>
        <dbReference type="Rhea" id="RHEA-COMP:11605"/>
        <dbReference type="ChEBI" id="CHEBI:15378"/>
        <dbReference type="ChEBI" id="CHEBI:30013"/>
        <dbReference type="ChEBI" id="CHEBI:30616"/>
        <dbReference type="ChEBI" id="CHEBI:61977"/>
        <dbReference type="ChEBI" id="CHEBI:456216"/>
        <dbReference type="EC" id="2.7.11.1"/>
    </reaction>
</comment>
<proteinExistence type="inferred from homology"/>
<feature type="domain" description="Protein kinase" evidence="10">
    <location>
        <begin position="64"/>
        <end position="275"/>
    </location>
</feature>
<evidence type="ECO:0000313" key="12">
    <source>
        <dbReference type="Proteomes" id="UP001274896"/>
    </source>
</evidence>
<evidence type="ECO:0000259" key="10">
    <source>
        <dbReference type="PROSITE" id="PS50011"/>
    </source>
</evidence>
<dbReference type="PANTHER" id="PTHR22984">
    <property type="entry name" value="SERINE/THREONINE-PROTEIN KINASE PIM"/>
    <property type="match status" value="1"/>
</dbReference>
<evidence type="ECO:0000256" key="7">
    <source>
        <dbReference type="ARBA" id="ARBA00022840"/>
    </source>
</evidence>
<dbReference type="EC" id="2.7.11.1" evidence="2"/>
<evidence type="ECO:0000256" key="2">
    <source>
        <dbReference type="ARBA" id="ARBA00012513"/>
    </source>
</evidence>
<evidence type="ECO:0000256" key="6">
    <source>
        <dbReference type="ARBA" id="ARBA00022777"/>
    </source>
</evidence>
<evidence type="ECO:0000256" key="1">
    <source>
        <dbReference type="ARBA" id="ARBA00005505"/>
    </source>
</evidence>
<evidence type="ECO:0000313" key="11">
    <source>
        <dbReference type="EMBL" id="KAK3530840.1"/>
    </source>
</evidence>
<evidence type="ECO:0000256" key="9">
    <source>
        <dbReference type="ARBA" id="ARBA00048679"/>
    </source>
</evidence>
<comment type="catalytic activity">
    <reaction evidence="9">
        <text>L-seryl-[protein] + ATP = O-phospho-L-seryl-[protein] + ADP + H(+)</text>
        <dbReference type="Rhea" id="RHEA:17989"/>
        <dbReference type="Rhea" id="RHEA-COMP:9863"/>
        <dbReference type="Rhea" id="RHEA-COMP:11604"/>
        <dbReference type="ChEBI" id="CHEBI:15378"/>
        <dbReference type="ChEBI" id="CHEBI:29999"/>
        <dbReference type="ChEBI" id="CHEBI:30616"/>
        <dbReference type="ChEBI" id="CHEBI:83421"/>
        <dbReference type="ChEBI" id="CHEBI:456216"/>
        <dbReference type="EC" id="2.7.11.1"/>
    </reaction>
</comment>
<dbReference type="Gene3D" id="1.10.510.10">
    <property type="entry name" value="Transferase(Phosphotransferase) domain 1"/>
    <property type="match status" value="1"/>
</dbReference>
<keyword evidence="4" id="KW-0808">Transferase</keyword>
<keyword evidence="6" id="KW-0418">Kinase</keyword>
<keyword evidence="5" id="KW-0547">Nucleotide-binding</keyword>
<keyword evidence="7" id="KW-0067">ATP-binding</keyword>
<evidence type="ECO:0000256" key="4">
    <source>
        <dbReference type="ARBA" id="ARBA00022679"/>
    </source>
</evidence>
<dbReference type="InterPro" id="IPR008271">
    <property type="entry name" value="Ser/Thr_kinase_AS"/>
</dbReference>
<dbReference type="GO" id="GO:0043066">
    <property type="term" value="P:negative regulation of apoptotic process"/>
    <property type="evidence" value="ECO:0007669"/>
    <property type="project" value="TreeGrafter"/>
</dbReference>
<dbReference type="GO" id="GO:0007346">
    <property type="term" value="P:regulation of mitotic cell cycle"/>
    <property type="evidence" value="ECO:0007669"/>
    <property type="project" value="TreeGrafter"/>
</dbReference>
<comment type="caution">
    <text evidence="11">The sequence shown here is derived from an EMBL/GenBank/DDBJ whole genome shotgun (WGS) entry which is preliminary data.</text>
</comment>
<dbReference type="SMART" id="SM00220">
    <property type="entry name" value="S_TKc"/>
    <property type="match status" value="1"/>
</dbReference>
<dbReference type="EMBL" id="JAUCMX010000011">
    <property type="protein sequence ID" value="KAK3530840.1"/>
    <property type="molecule type" value="Genomic_DNA"/>
</dbReference>
<dbReference type="InterPro" id="IPR011009">
    <property type="entry name" value="Kinase-like_dom_sf"/>
</dbReference>
<evidence type="ECO:0000256" key="3">
    <source>
        <dbReference type="ARBA" id="ARBA00022527"/>
    </source>
</evidence>
<evidence type="ECO:0000256" key="8">
    <source>
        <dbReference type="ARBA" id="ARBA00047899"/>
    </source>
</evidence>
<dbReference type="GO" id="GO:0004674">
    <property type="term" value="F:protein serine/threonine kinase activity"/>
    <property type="evidence" value="ECO:0007669"/>
    <property type="project" value="UniProtKB-KW"/>
</dbReference>
<protein>
    <recommendedName>
        <fullName evidence="2">non-specific serine/threonine protein kinase</fullName>
        <ecNumber evidence="2">2.7.11.1</ecNumber>
    </recommendedName>
</protein>
<organism evidence="11 12">
    <name type="scientific">Hemibagrus guttatus</name>
    <dbReference type="NCBI Taxonomy" id="175788"/>
    <lineage>
        <taxon>Eukaryota</taxon>
        <taxon>Metazoa</taxon>
        <taxon>Chordata</taxon>
        <taxon>Craniata</taxon>
        <taxon>Vertebrata</taxon>
        <taxon>Euteleostomi</taxon>
        <taxon>Actinopterygii</taxon>
        <taxon>Neopterygii</taxon>
        <taxon>Teleostei</taxon>
        <taxon>Ostariophysi</taxon>
        <taxon>Siluriformes</taxon>
        <taxon>Bagridae</taxon>
        <taxon>Hemibagrus</taxon>
    </lineage>
</organism>
<accession>A0AAE0QS65</accession>
<dbReference type="SUPFAM" id="SSF56112">
    <property type="entry name" value="Protein kinase-like (PK-like)"/>
    <property type="match status" value="1"/>
</dbReference>
<dbReference type="Proteomes" id="UP001274896">
    <property type="component" value="Unassembled WGS sequence"/>
</dbReference>
<dbReference type="PROSITE" id="PS50011">
    <property type="entry name" value="PROTEIN_KINASE_DOM"/>
    <property type="match status" value="1"/>
</dbReference>
<reference evidence="11" key="1">
    <citation type="submission" date="2023-06" db="EMBL/GenBank/DDBJ databases">
        <title>Male Hemibagrus guttatus genome.</title>
        <authorList>
            <person name="Bian C."/>
        </authorList>
    </citation>
    <scope>NUCLEOTIDE SEQUENCE</scope>
    <source>
        <strain evidence="11">Male_cb2023</strain>
        <tissue evidence="11">Muscle</tissue>
    </source>
</reference>
<dbReference type="Pfam" id="PF00069">
    <property type="entry name" value="Pkinase"/>
    <property type="match status" value="1"/>
</dbReference>
<dbReference type="PANTHER" id="PTHR22984:SF11">
    <property type="entry name" value="AURORA KINASE-RELATED"/>
    <property type="match status" value="1"/>
</dbReference>
<evidence type="ECO:0000256" key="5">
    <source>
        <dbReference type="ARBA" id="ARBA00022741"/>
    </source>
</evidence>
<dbReference type="GO" id="GO:0005737">
    <property type="term" value="C:cytoplasm"/>
    <property type="evidence" value="ECO:0007669"/>
    <property type="project" value="TreeGrafter"/>
</dbReference>
<sequence length="275" mass="30885">MEVEPMNEAATLDHDLQEENVTLATKVKVLDNGFIECITIVIRSESSLPLDKSRHWVEGIQHKYNVGEQLGKGSYAPVYAAVDIETGRHEREINDILSRSPRSDKVVETLKWETCVSSVTIMVQERPIPCMDLQKYCESKNGRLCQSLALKIMRQVVEGCQFCFSRGVCHNDIKSDNILINTETFNIKLIDFGCGKKLETDPSAKIKTICSLGRLLYILVCGQEPAVHSVPQFPSDLSEDCQQLIRSLDKNSANLPTLEDILNHRCFVEEADAEA</sequence>
<dbReference type="InterPro" id="IPR051138">
    <property type="entry name" value="PIM_Ser/Thr_kinase"/>
</dbReference>
<gene>
    <name evidence="11" type="ORF">QTP70_002871</name>
</gene>
<dbReference type="GO" id="GO:0005524">
    <property type="term" value="F:ATP binding"/>
    <property type="evidence" value="ECO:0007669"/>
    <property type="project" value="UniProtKB-KW"/>
</dbReference>
<comment type="similarity">
    <text evidence="1">Belongs to the protein kinase superfamily. CAMK Ser/Thr protein kinase family. PIM subfamily.</text>
</comment>
<dbReference type="PROSITE" id="PS00108">
    <property type="entry name" value="PROTEIN_KINASE_ST"/>
    <property type="match status" value="1"/>
</dbReference>
<name>A0AAE0QS65_9TELE</name>
<dbReference type="AlphaFoldDB" id="A0AAE0QS65"/>
<dbReference type="InterPro" id="IPR000719">
    <property type="entry name" value="Prot_kinase_dom"/>
</dbReference>